<keyword evidence="3" id="KW-1185">Reference proteome</keyword>
<dbReference type="OrthoDB" id="273704at2759"/>
<gene>
    <name evidence="2" type="ORF">BSAL_19950</name>
</gene>
<sequence>MSGEASPSSSSVLLNVRTSPNDAVPPSNASDLAMMAWRDVVSQTISPTARAALRDASSSRKLSKKQRQPSSAAPRLPSVVCSPIGQQVIVDAMMSVFHNAVRATLSPSSRTDEPSSDSVPLLLPRPSLFLDGCNTDHLPAAPTALFSRTVAGAALPSSSTSFQRSGDDKSILFVHQGEYGFLVSNSNNNDDASHRNEDKVLPSPKAWIASVDATSCVVVGIRCHHPGRGEEAVGMTHLDIAGLGAIEVLRELLHDMVLPALLLLSLRKSDEEKQEEGSSGVQHHHNDSTTKKVHVVEVEWFIVGGMRDRKYALPMLSDLSYFLTHELQSSYDVRVVPTSNEEDASAAGEKTSFDAEIQRVPVLLTHVLRLDGVCVWDMNTAEQTSRNGHDTLDRCCVWGMQIALGAHGLCLPCHVAPESRRAPADSLRDILCGDYRRLSPSMADDAAVEVYRVQPAEPSAARMISWPANTSPHCVGAAADMLLQTSSTPVVRPGLSFFYAFVTKCIEVVASSNTIEPPHLYLPFMIEVGAWGQPRRILPRELGKMDDKELLQWSTTPHCEPPDFALYLRRKMILQTLLRAHSVFGSEAGTIGPLVLI</sequence>
<organism evidence="2 3">
    <name type="scientific">Bodo saltans</name>
    <name type="common">Flagellated protozoan</name>
    <dbReference type="NCBI Taxonomy" id="75058"/>
    <lineage>
        <taxon>Eukaryota</taxon>
        <taxon>Discoba</taxon>
        <taxon>Euglenozoa</taxon>
        <taxon>Kinetoplastea</taxon>
        <taxon>Metakinetoplastina</taxon>
        <taxon>Eubodonida</taxon>
        <taxon>Bodonidae</taxon>
        <taxon>Bodo</taxon>
    </lineage>
</organism>
<protein>
    <submittedName>
        <fullName evidence="2">Uncharacterized protein</fullName>
    </submittedName>
</protein>
<feature type="compositionally biased region" description="Low complexity" evidence="1">
    <location>
        <begin position="51"/>
        <end position="60"/>
    </location>
</feature>
<dbReference type="AlphaFoldDB" id="A0A0S4JGS2"/>
<name>A0A0S4JGS2_BODSA</name>
<dbReference type="EMBL" id="CYKH01001715">
    <property type="protein sequence ID" value="CUG89222.1"/>
    <property type="molecule type" value="Genomic_DNA"/>
</dbReference>
<feature type="region of interest" description="Disordered" evidence="1">
    <location>
        <begin position="1"/>
        <end position="27"/>
    </location>
</feature>
<feature type="region of interest" description="Disordered" evidence="1">
    <location>
        <begin position="51"/>
        <end position="77"/>
    </location>
</feature>
<accession>A0A0S4JGS2</accession>
<evidence type="ECO:0000256" key="1">
    <source>
        <dbReference type="SAM" id="MobiDB-lite"/>
    </source>
</evidence>
<dbReference type="VEuPathDB" id="TriTrypDB:BSAL_19950"/>
<dbReference type="Proteomes" id="UP000051952">
    <property type="component" value="Unassembled WGS sequence"/>
</dbReference>
<dbReference type="OMA" id="VEWFIVG"/>
<feature type="compositionally biased region" description="Polar residues" evidence="1">
    <location>
        <begin position="1"/>
        <end position="21"/>
    </location>
</feature>
<evidence type="ECO:0000313" key="2">
    <source>
        <dbReference type="EMBL" id="CUG89222.1"/>
    </source>
</evidence>
<evidence type="ECO:0000313" key="3">
    <source>
        <dbReference type="Proteomes" id="UP000051952"/>
    </source>
</evidence>
<reference evidence="3" key="1">
    <citation type="submission" date="2015-09" db="EMBL/GenBank/DDBJ databases">
        <authorList>
            <consortium name="Pathogen Informatics"/>
        </authorList>
    </citation>
    <scope>NUCLEOTIDE SEQUENCE [LARGE SCALE GENOMIC DNA]</scope>
    <source>
        <strain evidence="3">Lake Konstanz</strain>
    </source>
</reference>
<proteinExistence type="predicted"/>